<reference evidence="2 3" key="1">
    <citation type="submission" date="2021-01" db="EMBL/GenBank/DDBJ databases">
        <title>Genomic Encyclopedia of Type Strains, Phase IV (KMG-IV): sequencing the most valuable type-strain genomes for metagenomic binning, comparative biology and taxonomic classification.</title>
        <authorList>
            <person name="Goeker M."/>
        </authorList>
    </citation>
    <scope>NUCLEOTIDE SEQUENCE [LARGE SCALE GENOMIC DNA]</scope>
    <source>
        <strain evidence="2 3">DSM 24834</strain>
    </source>
</reference>
<dbReference type="Gene3D" id="3.10.180.10">
    <property type="entry name" value="2,3-Dihydroxybiphenyl 1,2-Dioxygenase, domain 1"/>
    <property type="match status" value="1"/>
</dbReference>
<dbReference type="CDD" id="cd06587">
    <property type="entry name" value="VOC"/>
    <property type="match status" value="1"/>
</dbReference>
<evidence type="ECO:0000313" key="3">
    <source>
        <dbReference type="Proteomes" id="UP001646157"/>
    </source>
</evidence>
<keyword evidence="3" id="KW-1185">Reference proteome</keyword>
<accession>A0ABS2N7L7</accession>
<organism evidence="2 3">
    <name type="scientific">Rossellomorea pakistanensis</name>
    <dbReference type="NCBI Taxonomy" id="992288"/>
    <lineage>
        <taxon>Bacteria</taxon>
        <taxon>Bacillati</taxon>
        <taxon>Bacillota</taxon>
        <taxon>Bacilli</taxon>
        <taxon>Bacillales</taxon>
        <taxon>Bacillaceae</taxon>
        <taxon>Rossellomorea</taxon>
    </lineage>
</organism>
<dbReference type="Pfam" id="PF00903">
    <property type="entry name" value="Glyoxalase"/>
    <property type="match status" value="1"/>
</dbReference>
<comment type="caution">
    <text evidence="2">The sequence shown here is derived from an EMBL/GenBank/DDBJ whole genome shotgun (WGS) entry which is preliminary data.</text>
</comment>
<dbReference type="RefSeq" id="WP_205168077.1">
    <property type="nucleotide sequence ID" value="NZ_JAFBDZ010000001.1"/>
</dbReference>
<keyword evidence="2" id="KW-0456">Lyase</keyword>
<gene>
    <name evidence="2" type="ORF">JOC86_000389</name>
</gene>
<proteinExistence type="predicted"/>
<evidence type="ECO:0000313" key="2">
    <source>
        <dbReference type="EMBL" id="MBM7583852.1"/>
    </source>
</evidence>
<dbReference type="InterPro" id="IPR004360">
    <property type="entry name" value="Glyas_Fos-R_dOase_dom"/>
</dbReference>
<sequence>MKKTSNTWPISAQVNTVFIHVKDLKKAARWYSDLFGLDINLENVHSPVYNIPVNGDTSITLDDHSFDPSFQHSPSNNPSFNFYTSNIEEAYSFVKEKGIRITREIERVDDNTIWFNIADIDGNHIMICNC</sequence>
<dbReference type="EMBL" id="JAFBDZ010000001">
    <property type="protein sequence ID" value="MBM7583852.1"/>
    <property type="molecule type" value="Genomic_DNA"/>
</dbReference>
<dbReference type="GO" id="GO:0016829">
    <property type="term" value="F:lyase activity"/>
    <property type="evidence" value="ECO:0007669"/>
    <property type="project" value="UniProtKB-KW"/>
</dbReference>
<dbReference type="SUPFAM" id="SSF54593">
    <property type="entry name" value="Glyoxalase/Bleomycin resistance protein/Dihydroxybiphenyl dioxygenase"/>
    <property type="match status" value="1"/>
</dbReference>
<feature type="domain" description="VOC" evidence="1">
    <location>
        <begin position="13"/>
        <end position="130"/>
    </location>
</feature>
<dbReference type="PROSITE" id="PS51819">
    <property type="entry name" value="VOC"/>
    <property type="match status" value="1"/>
</dbReference>
<name>A0ABS2N7L7_9BACI</name>
<protein>
    <submittedName>
        <fullName evidence="2">Enzyme related to lactoylglutathione lyase</fullName>
    </submittedName>
</protein>
<dbReference type="Proteomes" id="UP001646157">
    <property type="component" value="Unassembled WGS sequence"/>
</dbReference>
<dbReference type="InterPro" id="IPR029068">
    <property type="entry name" value="Glyas_Bleomycin-R_OHBP_Dase"/>
</dbReference>
<evidence type="ECO:0000259" key="1">
    <source>
        <dbReference type="PROSITE" id="PS51819"/>
    </source>
</evidence>
<dbReference type="InterPro" id="IPR037523">
    <property type="entry name" value="VOC_core"/>
</dbReference>